<dbReference type="Proteomes" id="UP000887116">
    <property type="component" value="Unassembled WGS sequence"/>
</dbReference>
<feature type="compositionally biased region" description="Polar residues" evidence="1">
    <location>
        <begin position="10"/>
        <end position="30"/>
    </location>
</feature>
<comment type="caution">
    <text evidence="2">The sequence shown here is derived from an EMBL/GenBank/DDBJ whole genome shotgun (WGS) entry which is preliminary data.</text>
</comment>
<feature type="region of interest" description="Disordered" evidence="1">
    <location>
        <begin position="1"/>
        <end position="44"/>
    </location>
</feature>
<organism evidence="2 3">
    <name type="scientific">Trichonephila clavata</name>
    <name type="common">Joro spider</name>
    <name type="synonym">Nephila clavata</name>
    <dbReference type="NCBI Taxonomy" id="2740835"/>
    <lineage>
        <taxon>Eukaryota</taxon>
        <taxon>Metazoa</taxon>
        <taxon>Ecdysozoa</taxon>
        <taxon>Arthropoda</taxon>
        <taxon>Chelicerata</taxon>
        <taxon>Arachnida</taxon>
        <taxon>Araneae</taxon>
        <taxon>Araneomorphae</taxon>
        <taxon>Entelegynae</taxon>
        <taxon>Araneoidea</taxon>
        <taxon>Nephilidae</taxon>
        <taxon>Trichonephila</taxon>
    </lineage>
</organism>
<keyword evidence="3" id="KW-1185">Reference proteome</keyword>
<dbReference type="EMBL" id="BMAO01029022">
    <property type="protein sequence ID" value="GFR28893.1"/>
    <property type="molecule type" value="Genomic_DNA"/>
</dbReference>
<dbReference type="AlphaFoldDB" id="A0A8X6HSQ3"/>
<protein>
    <submittedName>
        <fullName evidence="2">Uncharacterized protein</fullName>
    </submittedName>
</protein>
<gene>
    <name evidence="2" type="ORF">TNCT_298941</name>
</gene>
<sequence>MHSPLPTGMTPKSNKQTSNKNPFHTTTNTKCELREPKPLTHIPNNPNQFSRAFTIFTSCSFLINLTTPFRKLISKSYTSNKQQHKHSNRTVLATPAELQPHSFTLTPYQKNDYLKGRGQGTRYTPSPLGIVTLLTCIHGVNRRLGCKRDDNDVSRNIRCLRALFLRDNIDNEVL</sequence>
<accession>A0A8X6HSQ3</accession>
<evidence type="ECO:0000313" key="2">
    <source>
        <dbReference type="EMBL" id="GFR28893.1"/>
    </source>
</evidence>
<evidence type="ECO:0000256" key="1">
    <source>
        <dbReference type="SAM" id="MobiDB-lite"/>
    </source>
</evidence>
<reference evidence="2" key="1">
    <citation type="submission" date="2020-07" db="EMBL/GenBank/DDBJ databases">
        <title>Multicomponent nature underlies the extraordinary mechanical properties of spider dragline silk.</title>
        <authorList>
            <person name="Kono N."/>
            <person name="Nakamura H."/>
            <person name="Mori M."/>
            <person name="Yoshida Y."/>
            <person name="Ohtoshi R."/>
            <person name="Malay A.D."/>
            <person name="Moran D.A.P."/>
            <person name="Tomita M."/>
            <person name="Numata K."/>
            <person name="Arakawa K."/>
        </authorList>
    </citation>
    <scope>NUCLEOTIDE SEQUENCE</scope>
</reference>
<name>A0A8X6HSQ3_TRICU</name>
<evidence type="ECO:0000313" key="3">
    <source>
        <dbReference type="Proteomes" id="UP000887116"/>
    </source>
</evidence>
<proteinExistence type="predicted"/>